<feature type="chain" id="PRO_5012592379" evidence="3">
    <location>
        <begin position="21"/>
        <end position="504"/>
    </location>
</feature>
<keyword evidence="2" id="KW-0378">Hydrolase</keyword>
<accession>A0A1Q5PD09</accession>
<protein>
    <submittedName>
        <fullName evidence="5">Arylsulfatase</fullName>
    </submittedName>
</protein>
<dbReference type="CDD" id="cd16143">
    <property type="entry name" value="ARS_like"/>
    <property type="match status" value="1"/>
</dbReference>
<reference evidence="5 6" key="1">
    <citation type="submission" date="2016-03" db="EMBL/GenBank/DDBJ databases">
        <title>Genome sequence of Pontibacter sp. nov., of the family cytophagaceae, isolated from marine sediment of the Yellow Sea, China.</title>
        <authorList>
            <person name="Zhang G."/>
            <person name="Zhang R."/>
        </authorList>
    </citation>
    <scope>NUCLEOTIDE SEQUENCE [LARGE SCALE GENOMIC DNA]</scope>
    <source>
        <strain evidence="5 6">S10-8</strain>
    </source>
</reference>
<dbReference type="PROSITE" id="PS00523">
    <property type="entry name" value="SULFATASE_1"/>
    <property type="match status" value="1"/>
</dbReference>
<dbReference type="Proteomes" id="UP000186551">
    <property type="component" value="Unassembled WGS sequence"/>
</dbReference>
<dbReference type="InterPro" id="IPR017850">
    <property type="entry name" value="Alkaline_phosphatase_core_sf"/>
</dbReference>
<dbReference type="PANTHER" id="PTHR43751">
    <property type="entry name" value="SULFATASE"/>
    <property type="match status" value="1"/>
</dbReference>
<evidence type="ECO:0000313" key="5">
    <source>
        <dbReference type="EMBL" id="OKL40061.1"/>
    </source>
</evidence>
<dbReference type="InterPro" id="IPR024607">
    <property type="entry name" value="Sulfatase_CS"/>
</dbReference>
<comment type="similarity">
    <text evidence="1">Belongs to the sulfatase family.</text>
</comment>
<evidence type="ECO:0000313" key="6">
    <source>
        <dbReference type="Proteomes" id="UP000186551"/>
    </source>
</evidence>
<dbReference type="SUPFAM" id="SSF53649">
    <property type="entry name" value="Alkaline phosphatase-like"/>
    <property type="match status" value="1"/>
</dbReference>
<dbReference type="PROSITE" id="PS00149">
    <property type="entry name" value="SULFATASE_2"/>
    <property type="match status" value="1"/>
</dbReference>
<feature type="domain" description="Sulfatase N-terminal" evidence="4">
    <location>
        <begin position="24"/>
        <end position="395"/>
    </location>
</feature>
<keyword evidence="3" id="KW-0732">Signal</keyword>
<proteinExistence type="inferred from homology"/>
<feature type="signal peptide" evidence="3">
    <location>
        <begin position="1"/>
        <end position="20"/>
    </location>
</feature>
<dbReference type="Gene3D" id="3.40.720.10">
    <property type="entry name" value="Alkaline Phosphatase, subunit A"/>
    <property type="match status" value="1"/>
</dbReference>
<gene>
    <name evidence="5" type="ORF">A3841_17055</name>
</gene>
<organism evidence="5 6">
    <name type="scientific">Pontibacter flavimaris</name>
    <dbReference type="NCBI Taxonomy" id="1797110"/>
    <lineage>
        <taxon>Bacteria</taxon>
        <taxon>Pseudomonadati</taxon>
        <taxon>Bacteroidota</taxon>
        <taxon>Cytophagia</taxon>
        <taxon>Cytophagales</taxon>
        <taxon>Hymenobacteraceae</taxon>
        <taxon>Pontibacter</taxon>
    </lineage>
</organism>
<evidence type="ECO:0000256" key="3">
    <source>
        <dbReference type="SAM" id="SignalP"/>
    </source>
</evidence>
<sequence length="504" mass="55475">MSIRFLLLLAILSMAPFAHAQQKPNVVLIYVDDLGYGDLGSYGATKISTPNIDKLAEQGIRFTRGYATSATCTPSRYALMTGEYPWRKQGTGVLPGDAALVVSTDKLTLPGVFKKAGYATGIVGKWHLGLGEAVEKNWNEEIKPGPNQVGFDYSFIFPATADRVPTVFMENGRVVGLDPADPIQVNYREKIGQEPTGRENPELLKMKASPNHGHDNTIINGIGRIGYMSGGTKARWTDEEVPLTFLQKAKDFIVEHKKQPFFLFYSLTEPHVPRMPSTYFKGKSELGYRGDAILQMDWAVGEILKELELQGLAKNTLIIFTSDNGPVLDDGYEDEAVTKRNGHMPAGPLRGGKYSAFEAGTRVPWIVRWPGKIKPAVSEAMVSQVDLLASFASLLRQPLAVADAPDSQDMLKALTGKSKQGRHALVQHAGTLAIVKDNWKYIEPSQGRAYSPLTDIELGNAPEPQLYNLSEDIGEKRNLAAQHPEKVKELAQLLQEIKEKGNSR</sequence>
<dbReference type="OrthoDB" id="976866at2"/>
<dbReference type="RefSeq" id="WP_073852171.1">
    <property type="nucleotide sequence ID" value="NZ_LVWA01000005.1"/>
</dbReference>
<dbReference type="AlphaFoldDB" id="A0A1Q5PD09"/>
<comment type="caution">
    <text evidence="5">The sequence shown here is derived from an EMBL/GenBank/DDBJ whole genome shotgun (WGS) entry which is preliminary data.</text>
</comment>
<dbReference type="InterPro" id="IPR052701">
    <property type="entry name" value="GAG_Ulvan_Degrading_Sulfatases"/>
</dbReference>
<dbReference type="Pfam" id="PF00884">
    <property type="entry name" value="Sulfatase"/>
    <property type="match status" value="1"/>
</dbReference>
<evidence type="ECO:0000256" key="2">
    <source>
        <dbReference type="ARBA" id="ARBA00022801"/>
    </source>
</evidence>
<name>A0A1Q5PD09_9BACT</name>
<evidence type="ECO:0000256" key="1">
    <source>
        <dbReference type="ARBA" id="ARBA00008779"/>
    </source>
</evidence>
<dbReference type="Gene3D" id="3.30.1120.10">
    <property type="match status" value="1"/>
</dbReference>
<dbReference type="EMBL" id="LVWA01000005">
    <property type="protein sequence ID" value="OKL40061.1"/>
    <property type="molecule type" value="Genomic_DNA"/>
</dbReference>
<dbReference type="GO" id="GO:0016787">
    <property type="term" value="F:hydrolase activity"/>
    <property type="evidence" value="ECO:0007669"/>
    <property type="project" value="UniProtKB-KW"/>
</dbReference>
<dbReference type="STRING" id="1797110.A3841_17055"/>
<dbReference type="PANTHER" id="PTHR43751:SF6">
    <property type="entry name" value="N-ACETYLGALACTOSAMINE-6-O-SULFATASE"/>
    <property type="match status" value="1"/>
</dbReference>
<keyword evidence="6" id="KW-1185">Reference proteome</keyword>
<dbReference type="InterPro" id="IPR000917">
    <property type="entry name" value="Sulfatase_N"/>
</dbReference>
<evidence type="ECO:0000259" key="4">
    <source>
        <dbReference type="Pfam" id="PF00884"/>
    </source>
</evidence>